<evidence type="ECO:0000313" key="3">
    <source>
        <dbReference type="EMBL" id="MFD1482172.1"/>
    </source>
</evidence>
<dbReference type="Gene3D" id="3.40.50.1820">
    <property type="entry name" value="alpha/beta hydrolase"/>
    <property type="match status" value="1"/>
</dbReference>
<dbReference type="Gene3D" id="2.120.10.30">
    <property type="entry name" value="TolB, C-terminal domain"/>
    <property type="match status" value="2"/>
</dbReference>
<keyword evidence="1" id="KW-0378">Hydrolase</keyword>
<reference evidence="4" key="1">
    <citation type="journal article" date="2019" name="Int. J. Syst. Evol. Microbiol.">
        <title>The Global Catalogue of Microorganisms (GCM) 10K type strain sequencing project: providing services to taxonomists for standard genome sequencing and annotation.</title>
        <authorList>
            <consortium name="The Broad Institute Genomics Platform"/>
            <consortium name="The Broad Institute Genome Sequencing Center for Infectious Disease"/>
            <person name="Wu L."/>
            <person name="Ma J."/>
        </authorList>
    </citation>
    <scope>NUCLEOTIDE SEQUENCE [LARGE SCALE GENOMIC DNA]</scope>
    <source>
        <strain evidence="4">CCM 8875</strain>
    </source>
</reference>
<dbReference type="InterPro" id="IPR001375">
    <property type="entry name" value="Peptidase_S9_cat"/>
</dbReference>
<gene>
    <name evidence="3" type="ORF">ACFQ5P_12790</name>
</gene>
<dbReference type="SUPFAM" id="SSF82171">
    <property type="entry name" value="DPP6 N-terminal domain-like"/>
    <property type="match status" value="1"/>
</dbReference>
<evidence type="ECO:0000256" key="1">
    <source>
        <dbReference type="ARBA" id="ARBA00022801"/>
    </source>
</evidence>
<dbReference type="InterPro" id="IPR002470">
    <property type="entry name" value="Peptidase_S9A"/>
</dbReference>
<protein>
    <submittedName>
        <fullName evidence="3">S9 family peptidase</fullName>
    </submittedName>
</protein>
<proteinExistence type="predicted"/>
<evidence type="ECO:0000259" key="2">
    <source>
        <dbReference type="Pfam" id="PF00326"/>
    </source>
</evidence>
<dbReference type="PANTHER" id="PTHR42776:SF27">
    <property type="entry name" value="DIPEPTIDYL PEPTIDASE FAMILY MEMBER 6"/>
    <property type="match status" value="1"/>
</dbReference>
<dbReference type="InterPro" id="IPR029058">
    <property type="entry name" value="AB_hydrolase_fold"/>
</dbReference>
<dbReference type="EMBL" id="JBHTOQ010000022">
    <property type="protein sequence ID" value="MFD1482172.1"/>
    <property type="molecule type" value="Genomic_DNA"/>
</dbReference>
<dbReference type="Proteomes" id="UP001597302">
    <property type="component" value="Unassembled WGS sequence"/>
</dbReference>
<comment type="caution">
    <text evidence="3">The sequence shown here is derived from an EMBL/GenBank/DDBJ whole genome shotgun (WGS) entry which is preliminary data.</text>
</comment>
<dbReference type="SUPFAM" id="SSF53474">
    <property type="entry name" value="alpha/beta-Hydrolases"/>
    <property type="match status" value="1"/>
</dbReference>
<dbReference type="PANTHER" id="PTHR42776">
    <property type="entry name" value="SERINE PEPTIDASE S9 FAMILY MEMBER"/>
    <property type="match status" value="1"/>
</dbReference>
<name>A0ABW4DYH9_9RHOB</name>
<evidence type="ECO:0000313" key="4">
    <source>
        <dbReference type="Proteomes" id="UP001597302"/>
    </source>
</evidence>
<accession>A0ABW4DYH9</accession>
<sequence>MSAIDPAAIVPLLDIPSCRAPARSPGTGTLVWISDATGMPQLWMSDAGGARPLTDRPEPVNSFAWNPAGDRILFTADCGGDERWQLHLLDPTTGKVQALTRDPMTVHMWGAFSPDSARIAYSANAPQKDRLDLQVMDLSTRAVTPVSTPAGHQEVLGFSPDGESLLVRLILGAGSDQKLHLVEIASGRRMPVLQAPHRVRFAAARMLKAGGGLALCDLDGDRMALWRFASDGVVQGCVHQIEGCDLEAFALSSDQKSIVVTVNRDGFSQLDHVDLASGQVRALALPMPGVVSGLTVPAGYDAALCAIGSPVSAPAVFQIPLAGGPCLTLHGAKSLENGIEPDLARFDSFDGLSVPYFTYTPRGACPAGGWPAVFIIHGGPEMQWRPEWRADVQWLVSQGIMVVAPNVRGSTGYGRAYHGLDDREKRLDSLSDLTALRAHLTGAGDVDPTRCAVFGRSYGGYMVMAALTEDPDLWRCGVNFYGIGNFFTHLMATGPWARMIRVAEYGDPDKDADLLRRISPVNRIDRVRAPLLMVHADRDPRVPPCESEIINSLMFGLGKRCDFLRIAHEGHGFKRIDNIRRVFGTLAGFIAKEL</sequence>
<organism evidence="3 4">
    <name type="scientific">Paracoccus nototheniae</name>
    <dbReference type="NCBI Taxonomy" id="2489002"/>
    <lineage>
        <taxon>Bacteria</taxon>
        <taxon>Pseudomonadati</taxon>
        <taxon>Pseudomonadota</taxon>
        <taxon>Alphaproteobacteria</taxon>
        <taxon>Rhodobacterales</taxon>
        <taxon>Paracoccaceae</taxon>
        <taxon>Paracoccus</taxon>
    </lineage>
</organism>
<dbReference type="Pfam" id="PF00326">
    <property type="entry name" value="Peptidase_S9"/>
    <property type="match status" value="1"/>
</dbReference>
<keyword evidence="4" id="KW-1185">Reference proteome</keyword>
<feature type="domain" description="Peptidase S9 prolyl oligopeptidase catalytic" evidence="2">
    <location>
        <begin position="389"/>
        <end position="593"/>
    </location>
</feature>
<dbReference type="RefSeq" id="WP_131573610.1">
    <property type="nucleotide sequence ID" value="NZ_CBCSAJ010000007.1"/>
</dbReference>
<dbReference type="PRINTS" id="PR00862">
    <property type="entry name" value="PROLIGOPTASE"/>
</dbReference>
<dbReference type="InterPro" id="IPR011042">
    <property type="entry name" value="6-blade_b-propeller_TolB-like"/>
</dbReference>